<keyword evidence="1" id="KW-1185">Reference proteome</keyword>
<dbReference type="KEGG" id="dzi:111278011"/>
<gene>
    <name evidence="2" type="primary">LOC111278011</name>
</gene>
<evidence type="ECO:0000313" key="1">
    <source>
        <dbReference type="Proteomes" id="UP000515121"/>
    </source>
</evidence>
<protein>
    <submittedName>
        <fullName evidence="2">Uncharacterized protein LOC111278011</fullName>
    </submittedName>
</protein>
<name>A0A6P5WXF1_DURZI</name>
<proteinExistence type="predicted"/>
<dbReference type="AlphaFoldDB" id="A0A6P5WXF1"/>
<dbReference type="PANTHER" id="PTHR33116">
    <property type="entry name" value="REVERSE TRANSCRIPTASE ZINC-BINDING DOMAIN-CONTAINING PROTEIN-RELATED-RELATED"/>
    <property type="match status" value="1"/>
</dbReference>
<sequence>MWLTRTWTRTSKGPLTLLSSLLQKCRNERLLNGLQESKSGPKVTHLFFANDSILFAKANANESEIIRYVLSRYEESSGHCINFPKSALVFNANTKDRSKEEIKEVLGIGAITNLEKYLSLPSMVGREQRKAFREVKDRMHNQLTERNCQMLSQGGKEAFLKSKVQAIPTYTMGCFLLLRTLCVELNCIISNFWWRQNNDKRGIHWISWKQMYTPKKEGRLGFRDMEKFIKVILAKQGWKLLTNPTTLLYGIFKAKYFSRTSFLEAKLGSNPSLTLRSIWRTGH</sequence>
<dbReference type="GeneID" id="111278011"/>
<organism evidence="1 2">
    <name type="scientific">Durio zibethinus</name>
    <name type="common">Durian</name>
    <dbReference type="NCBI Taxonomy" id="66656"/>
    <lineage>
        <taxon>Eukaryota</taxon>
        <taxon>Viridiplantae</taxon>
        <taxon>Streptophyta</taxon>
        <taxon>Embryophyta</taxon>
        <taxon>Tracheophyta</taxon>
        <taxon>Spermatophyta</taxon>
        <taxon>Magnoliopsida</taxon>
        <taxon>eudicotyledons</taxon>
        <taxon>Gunneridae</taxon>
        <taxon>Pentapetalae</taxon>
        <taxon>rosids</taxon>
        <taxon>malvids</taxon>
        <taxon>Malvales</taxon>
        <taxon>Malvaceae</taxon>
        <taxon>Helicteroideae</taxon>
        <taxon>Durio</taxon>
    </lineage>
</organism>
<dbReference type="PANTHER" id="PTHR33116:SF86">
    <property type="entry name" value="REVERSE TRANSCRIPTASE DOMAIN-CONTAINING PROTEIN"/>
    <property type="match status" value="1"/>
</dbReference>
<dbReference type="RefSeq" id="XP_022720186.1">
    <property type="nucleotide sequence ID" value="XM_022864451.1"/>
</dbReference>
<dbReference type="OrthoDB" id="1734132at2759"/>
<accession>A0A6P5WXF1</accession>
<reference evidence="2" key="1">
    <citation type="submission" date="2025-08" db="UniProtKB">
        <authorList>
            <consortium name="RefSeq"/>
        </authorList>
    </citation>
    <scope>IDENTIFICATION</scope>
    <source>
        <tissue evidence="2">Fruit stalk</tissue>
    </source>
</reference>
<evidence type="ECO:0000313" key="2">
    <source>
        <dbReference type="RefSeq" id="XP_022720186.1"/>
    </source>
</evidence>
<dbReference type="Proteomes" id="UP000515121">
    <property type="component" value="Unplaced"/>
</dbReference>